<dbReference type="PANTHER" id="PTHR34222:SF99">
    <property type="entry name" value="PROTEIN, PUTATIVE-RELATED"/>
    <property type="match status" value="1"/>
</dbReference>
<evidence type="ECO:0000313" key="1">
    <source>
        <dbReference type="EMBL" id="MCH99256.1"/>
    </source>
</evidence>
<gene>
    <name evidence="1" type="ORF">A2U01_0020268</name>
</gene>
<organism evidence="1 2">
    <name type="scientific">Trifolium medium</name>
    <dbReference type="NCBI Taxonomy" id="97028"/>
    <lineage>
        <taxon>Eukaryota</taxon>
        <taxon>Viridiplantae</taxon>
        <taxon>Streptophyta</taxon>
        <taxon>Embryophyta</taxon>
        <taxon>Tracheophyta</taxon>
        <taxon>Spermatophyta</taxon>
        <taxon>Magnoliopsida</taxon>
        <taxon>eudicotyledons</taxon>
        <taxon>Gunneridae</taxon>
        <taxon>Pentapetalae</taxon>
        <taxon>rosids</taxon>
        <taxon>fabids</taxon>
        <taxon>Fabales</taxon>
        <taxon>Fabaceae</taxon>
        <taxon>Papilionoideae</taxon>
        <taxon>50 kb inversion clade</taxon>
        <taxon>NPAAA clade</taxon>
        <taxon>Hologalegina</taxon>
        <taxon>IRL clade</taxon>
        <taxon>Trifolieae</taxon>
        <taxon>Trifolium</taxon>
    </lineage>
</organism>
<keyword evidence="2" id="KW-1185">Reference proteome</keyword>
<proteinExistence type="predicted"/>
<accession>A0A392NHB1</accession>
<sequence>SSALINAAHRFDHKGKGAISNSQFKSSNRQCTFCHRSGHTVDFCYQKHGHPSFNKGKSSVNAANTDVVLPPTNPSHALLEEGSSSGVNSSFSQEQFDQFMAMLQHANLLAPSQSAIPSSSSNQVTITPIDDFMSLLHFEANASNLEKGKLEENILPSAPSLALWSLAQEKGRLEENILPSAPSSDWLSPAQARDQLL</sequence>
<name>A0A392NHB1_9FABA</name>
<dbReference type="Proteomes" id="UP000265520">
    <property type="component" value="Unassembled WGS sequence"/>
</dbReference>
<evidence type="ECO:0000313" key="2">
    <source>
        <dbReference type="Proteomes" id="UP000265520"/>
    </source>
</evidence>
<protein>
    <submittedName>
        <fullName evidence="1">Uncharacterized protein</fullName>
    </submittedName>
</protein>
<comment type="caution">
    <text evidence="1">The sequence shown here is derived from an EMBL/GenBank/DDBJ whole genome shotgun (WGS) entry which is preliminary data.</text>
</comment>
<reference evidence="1 2" key="1">
    <citation type="journal article" date="2018" name="Front. Plant Sci.">
        <title>Red Clover (Trifolium pratense) and Zigzag Clover (T. medium) - A Picture of Genomic Similarities and Differences.</title>
        <authorList>
            <person name="Dluhosova J."/>
            <person name="Istvanek J."/>
            <person name="Nedelnik J."/>
            <person name="Repkova J."/>
        </authorList>
    </citation>
    <scope>NUCLEOTIDE SEQUENCE [LARGE SCALE GENOMIC DNA]</scope>
    <source>
        <strain evidence="2">cv. 10/8</strain>
        <tissue evidence="1">Leaf</tissue>
    </source>
</reference>
<dbReference type="EMBL" id="LXQA010039817">
    <property type="protein sequence ID" value="MCH99256.1"/>
    <property type="molecule type" value="Genomic_DNA"/>
</dbReference>
<feature type="non-terminal residue" evidence="1">
    <location>
        <position position="1"/>
    </location>
</feature>
<dbReference type="PANTHER" id="PTHR34222">
    <property type="entry name" value="GAG_PRE-INTEGRS DOMAIN-CONTAINING PROTEIN"/>
    <property type="match status" value="1"/>
</dbReference>
<dbReference type="AlphaFoldDB" id="A0A392NHB1"/>